<feature type="transmembrane region" description="Helical" evidence="1">
    <location>
        <begin position="144"/>
        <end position="163"/>
    </location>
</feature>
<accession>A0A7R9PYT5</accession>
<feature type="non-terminal residue" evidence="2">
    <location>
        <position position="1"/>
    </location>
</feature>
<protein>
    <submittedName>
        <fullName evidence="2">Uncharacterized protein</fullName>
    </submittedName>
</protein>
<evidence type="ECO:0000313" key="3">
    <source>
        <dbReference type="Proteomes" id="UP000759131"/>
    </source>
</evidence>
<name>A0A7R9PYT5_9ACAR</name>
<dbReference type="EMBL" id="OC857329">
    <property type="protein sequence ID" value="CAD7625029.1"/>
    <property type="molecule type" value="Genomic_DNA"/>
</dbReference>
<evidence type="ECO:0000256" key="1">
    <source>
        <dbReference type="SAM" id="Phobius"/>
    </source>
</evidence>
<organism evidence="2">
    <name type="scientific">Medioppia subpectinata</name>
    <dbReference type="NCBI Taxonomy" id="1979941"/>
    <lineage>
        <taxon>Eukaryota</taxon>
        <taxon>Metazoa</taxon>
        <taxon>Ecdysozoa</taxon>
        <taxon>Arthropoda</taxon>
        <taxon>Chelicerata</taxon>
        <taxon>Arachnida</taxon>
        <taxon>Acari</taxon>
        <taxon>Acariformes</taxon>
        <taxon>Sarcoptiformes</taxon>
        <taxon>Oribatida</taxon>
        <taxon>Brachypylina</taxon>
        <taxon>Oppioidea</taxon>
        <taxon>Oppiidae</taxon>
        <taxon>Medioppia</taxon>
    </lineage>
</organism>
<evidence type="ECO:0000313" key="2">
    <source>
        <dbReference type="EMBL" id="CAD7625029.1"/>
    </source>
</evidence>
<sequence>MAKKPKVKISVDPDYPLPPELRQDDCGTHPYVRGLTSHRWADERRHRLHHPVIMFMTIFIAFCRDIYGFMTPLDKQMATYVGDYPYFMHCKSQLNLARYPFPESPIRLMAGAVTPRSVGLFDEAVIIEMCKSAKFWFHHTKTNTNLVGLAAFIMCVFSVHFGVNDWSMFPIYFPWGVINAMGIRYVFNISHWTYTYFYLICFYHKARIYADIIENNDRFFKTFSIIFLPLFMVVIDCTIFTEFFSELPLVTRFVVGYQLLSGTFVILSYLRVVSSVAEESKKAYKPLHKLQTTLKTNSNVCRYKWQRLIYTTQTELIINRQILRKSSNLKQFETIMKKCVNIDCISILDDRNGRRNLYRKPALAKKWVINIADNCLKLKSIRIAKNIWLETDSVELLYDRFGSQLQSLSFGSTSYVRYFKAMIKNMINCDNSSQLKLHNRYQSGSTDFSPLFGNASM</sequence>
<feature type="transmembrane region" description="Helical" evidence="1">
    <location>
        <begin position="223"/>
        <end position="241"/>
    </location>
</feature>
<dbReference type="Proteomes" id="UP000759131">
    <property type="component" value="Unassembled WGS sequence"/>
</dbReference>
<dbReference type="EMBL" id="CAJPIZ010002754">
    <property type="protein sequence ID" value="CAG2105459.1"/>
    <property type="molecule type" value="Genomic_DNA"/>
</dbReference>
<dbReference type="OrthoDB" id="6505003at2759"/>
<keyword evidence="3" id="KW-1185">Reference proteome</keyword>
<gene>
    <name evidence="2" type="ORF">OSB1V03_LOCUS5465</name>
</gene>
<proteinExistence type="predicted"/>
<dbReference type="AlphaFoldDB" id="A0A7R9PYT5"/>
<keyword evidence="1" id="KW-1133">Transmembrane helix</keyword>
<keyword evidence="1" id="KW-0472">Membrane</keyword>
<feature type="transmembrane region" description="Helical" evidence="1">
    <location>
        <begin position="183"/>
        <end position="203"/>
    </location>
</feature>
<reference evidence="2" key="1">
    <citation type="submission" date="2020-11" db="EMBL/GenBank/DDBJ databases">
        <authorList>
            <person name="Tran Van P."/>
        </authorList>
    </citation>
    <scope>NUCLEOTIDE SEQUENCE</scope>
</reference>
<keyword evidence="1" id="KW-0812">Transmembrane</keyword>
<feature type="transmembrane region" description="Helical" evidence="1">
    <location>
        <begin position="253"/>
        <end position="272"/>
    </location>
</feature>